<evidence type="ECO:0000313" key="2">
    <source>
        <dbReference type="EMBL" id="SDI52890.1"/>
    </source>
</evidence>
<gene>
    <name evidence="2" type="ORF">SAMN05428953_102196</name>
</gene>
<protein>
    <submittedName>
        <fullName evidence="2">Uncharacterized protein</fullName>
    </submittedName>
</protein>
<keyword evidence="1" id="KW-1133">Transmembrane helix</keyword>
<keyword evidence="1" id="KW-0812">Transmembrane</keyword>
<feature type="transmembrane region" description="Helical" evidence="1">
    <location>
        <begin position="63"/>
        <end position="82"/>
    </location>
</feature>
<evidence type="ECO:0000256" key="1">
    <source>
        <dbReference type="SAM" id="Phobius"/>
    </source>
</evidence>
<dbReference type="EMBL" id="FNEE01000002">
    <property type="protein sequence ID" value="SDI52890.1"/>
    <property type="molecule type" value="Genomic_DNA"/>
</dbReference>
<proteinExistence type="predicted"/>
<reference evidence="3" key="1">
    <citation type="submission" date="2016-10" db="EMBL/GenBank/DDBJ databases">
        <authorList>
            <person name="Varghese N."/>
            <person name="Submissions S."/>
        </authorList>
    </citation>
    <scope>NUCLEOTIDE SEQUENCE [LARGE SCALE GENOMIC DNA]</scope>
    <source>
        <strain evidence="3">CGMCC 1.11022</strain>
    </source>
</reference>
<dbReference type="AlphaFoldDB" id="A0A1G8LCD5"/>
<keyword evidence="1" id="KW-0472">Membrane</keyword>
<feature type="transmembrane region" description="Helical" evidence="1">
    <location>
        <begin position="20"/>
        <end position="43"/>
    </location>
</feature>
<sequence length="98" mass="10614">MNGEDPVATARETRRIAWAIFWRAGLTGIVLGFVSGFIFGFVINFVGTIAGVDRQLLYQISAWGGGILGLVASFLAFNYFLAWSIGRPIGEKTLSLSV</sequence>
<organism evidence="2 3">
    <name type="scientific">Mesorhizobium muleiense</name>
    <dbReference type="NCBI Taxonomy" id="1004279"/>
    <lineage>
        <taxon>Bacteria</taxon>
        <taxon>Pseudomonadati</taxon>
        <taxon>Pseudomonadota</taxon>
        <taxon>Alphaproteobacteria</taxon>
        <taxon>Hyphomicrobiales</taxon>
        <taxon>Phyllobacteriaceae</taxon>
        <taxon>Mesorhizobium</taxon>
    </lineage>
</organism>
<dbReference type="Proteomes" id="UP000198894">
    <property type="component" value="Unassembled WGS sequence"/>
</dbReference>
<name>A0A1G8LCD5_9HYPH</name>
<evidence type="ECO:0000313" key="3">
    <source>
        <dbReference type="Proteomes" id="UP000198894"/>
    </source>
</evidence>
<accession>A0A1G8LCD5</accession>
<keyword evidence="3" id="KW-1185">Reference proteome</keyword>